<accession>A0A6A4PNR4</accession>
<dbReference type="EC" id="3.1.1.-" evidence="5"/>
<gene>
    <name evidence="7" type="ORF">Lalb_Chr12g0207971</name>
</gene>
<dbReference type="InterPro" id="IPR029058">
    <property type="entry name" value="AB_hydrolase_fold"/>
</dbReference>
<dbReference type="InterPro" id="IPR033556">
    <property type="entry name" value="PLA"/>
</dbReference>
<evidence type="ECO:0000256" key="4">
    <source>
        <dbReference type="ARBA" id="ARBA00023098"/>
    </source>
</evidence>
<evidence type="ECO:0000313" key="8">
    <source>
        <dbReference type="Proteomes" id="UP000447434"/>
    </source>
</evidence>
<evidence type="ECO:0000256" key="3">
    <source>
        <dbReference type="ARBA" id="ARBA00022963"/>
    </source>
</evidence>
<evidence type="ECO:0000256" key="1">
    <source>
        <dbReference type="ARBA" id="ARBA00010701"/>
    </source>
</evidence>
<keyword evidence="4 5" id="KW-0443">Lipid metabolism</keyword>
<dbReference type="AlphaFoldDB" id="A0A6A4PNR4"/>
<dbReference type="PANTHER" id="PTHR31828">
    <property type="entry name" value="PHOSPHOLIPASE A1-IIGAMMA"/>
    <property type="match status" value="1"/>
</dbReference>
<reference evidence="8" key="1">
    <citation type="journal article" date="2020" name="Nat. Commun.">
        <title>Genome sequence of the cluster root forming white lupin.</title>
        <authorList>
            <person name="Hufnagel B."/>
            <person name="Marques A."/>
            <person name="Soriano A."/>
            <person name="Marques L."/>
            <person name="Divol F."/>
            <person name="Doumas P."/>
            <person name="Sallet E."/>
            <person name="Mancinotti D."/>
            <person name="Carrere S."/>
            <person name="Marande W."/>
            <person name="Arribat S."/>
            <person name="Keller J."/>
            <person name="Huneau C."/>
            <person name="Blein T."/>
            <person name="Aime D."/>
            <person name="Laguerre M."/>
            <person name="Taylor J."/>
            <person name="Schubert V."/>
            <person name="Nelson M."/>
            <person name="Geu-Flores F."/>
            <person name="Crespi M."/>
            <person name="Gallardo-Guerrero K."/>
            <person name="Delaux P.-M."/>
            <person name="Salse J."/>
            <person name="Berges H."/>
            <person name="Guyot R."/>
            <person name="Gouzy J."/>
            <person name="Peret B."/>
        </authorList>
    </citation>
    <scope>NUCLEOTIDE SEQUENCE [LARGE SCALE GENOMIC DNA]</scope>
    <source>
        <strain evidence="8">cv. Amiga</strain>
    </source>
</reference>
<evidence type="ECO:0000256" key="5">
    <source>
        <dbReference type="RuleBase" id="RU367093"/>
    </source>
</evidence>
<feature type="domain" description="Fungal lipase-type" evidence="6">
    <location>
        <begin position="36"/>
        <end position="80"/>
    </location>
</feature>
<dbReference type="PANTHER" id="PTHR31828:SF1">
    <property type="entry name" value="PHOSPHOLIPASE A1-IIGAMMA"/>
    <property type="match status" value="1"/>
</dbReference>
<dbReference type="OrthoDB" id="438440at2759"/>
<evidence type="ECO:0000313" key="7">
    <source>
        <dbReference type="EMBL" id="KAE9603197.1"/>
    </source>
</evidence>
<keyword evidence="8" id="KW-1185">Reference proteome</keyword>
<comment type="function">
    <text evidence="5">Acylhydrolase that catalyzes the hydrolysis of phospholipids at the sn-1 position.</text>
</comment>
<dbReference type="InterPro" id="IPR002921">
    <property type="entry name" value="Fungal_lipase-type"/>
</dbReference>
<proteinExistence type="inferred from homology"/>
<dbReference type="EMBL" id="WOCE01000012">
    <property type="protein sequence ID" value="KAE9603197.1"/>
    <property type="molecule type" value="Genomic_DNA"/>
</dbReference>
<sequence length="116" mass="13710">MKSLSREPWSRKSNWLGFVCVSTYEGKKVLGRRDIVIVWRGTVQALEWVNDFEFILVPAPKVFSKNAHPKVHQGWYSIYISEDSRSPFNKTSAKEHEIIYVCRCMYSDIHFNFPFF</sequence>
<dbReference type="GO" id="GO:0008970">
    <property type="term" value="F:phospholipase A1 activity"/>
    <property type="evidence" value="ECO:0007669"/>
    <property type="project" value="UniProtKB-UniRule"/>
</dbReference>
<dbReference type="Pfam" id="PF01764">
    <property type="entry name" value="Lipase_3"/>
    <property type="match status" value="1"/>
</dbReference>
<keyword evidence="2 5" id="KW-0378">Hydrolase</keyword>
<dbReference type="GO" id="GO:0016042">
    <property type="term" value="P:lipid catabolic process"/>
    <property type="evidence" value="ECO:0007669"/>
    <property type="project" value="UniProtKB-UniRule"/>
</dbReference>
<keyword evidence="3 5" id="KW-0442">Lipid degradation</keyword>
<protein>
    <recommendedName>
        <fullName evidence="5">Phospholipase A1</fullName>
        <ecNumber evidence="5">3.1.1.-</ecNumber>
    </recommendedName>
</protein>
<name>A0A6A4PNR4_LUPAL</name>
<evidence type="ECO:0000256" key="2">
    <source>
        <dbReference type="ARBA" id="ARBA00022801"/>
    </source>
</evidence>
<comment type="caution">
    <text evidence="7">The sequence shown here is derived from an EMBL/GenBank/DDBJ whole genome shotgun (WGS) entry which is preliminary data.</text>
</comment>
<evidence type="ECO:0000259" key="6">
    <source>
        <dbReference type="Pfam" id="PF01764"/>
    </source>
</evidence>
<dbReference type="Gene3D" id="3.40.50.1820">
    <property type="entry name" value="alpha/beta hydrolase"/>
    <property type="match status" value="1"/>
</dbReference>
<comment type="similarity">
    <text evidence="1 5">Belongs to the AB hydrolase superfamily. Lipase family.</text>
</comment>
<dbReference type="Proteomes" id="UP000447434">
    <property type="component" value="Chromosome 12"/>
</dbReference>
<organism evidence="7 8">
    <name type="scientific">Lupinus albus</name>
    <name type="common">White lupine</name>
    <name type="synonym">Lupinus termis</name>
    <dbReference type="NCBI Taxonomy" id="3870"/>
    <lineage>
        <taxon>Eukaryota</taxon>
        <taxon>Viridiplantae</taxon>
        <taxon>Streptophyta</taxon>
        <taxon>Embryophyta</taxon>
        <taxon>Tracheophyta</taxon>
        <taxon>Spermatophyta</taxon>
        <taxon>Magnoliopsida</taxon>
        <taxon>eudicotyledons</taxon>
        <taxon>Gunneridae</taxon>
        <taxon>Pentapetalae</taxon>
        <taxon>rosids</taxon>
        <taxon>fabids</taxon>
        <taxon>Fabales</taxon>
        <taxon>Fabaceae</taxon>
        <taxon>Papilionoideae</taxon>
        <taxon>50 kb inversion clade</taxon>
        <taxon>genistoids sensu lato</taxon>
        <taxon>core genistoids</taxon>
        <taxon>Genisteae</taxon>
        <taxon>Lupinus</taxon>
    </lineage>
</organism>